<keyword evidence="4" id="KW-1185">Reference proteome</keyword>
<keyword evidence="2" id="KW-0732">Signal</keyword>
<feature type="signal peptide" evidence="2">
    <location>
        <begin position="1"/>
        <end position="19"/>
    </location>
</feature>
<dbReference type="EMBL" id="JASNQZ010000014">
    <property type="protein sequence ID" value="KAL0948018.1"/>
    <property type="molecule type" value="Genomic_DNA"/>
</dbReference>
<evidence type="ECO:0000256" key="1">
    <source>
        <dbReference type="SAM" id="MobiDB-lite"/>
    </source>
</evidence>
<evidence type="ECO:0000256" key="2">
    <source>
        <dbReference type="SAM" id="SignalP"/>
    </source>
</evidence>
<feature type="region of interest" description="Disordered" evidence="1">
    <location>
        <begin position="24"/>
        <end position="50"/>
    </location>
</feature>
<evidence type="ECO:0000313" key="3">
    <source>
        <dbReference type="EMBL" id="KAL0948018.1"/>
    </source>
</evidence>
<accession>A0ABR3IXJ7</accession>
<feature type="region of interest" description="Disordered" evidence="1">
    <location>
        <begin position="194"/>
        <end position="216"/>
    </location>
</feature>
<feature type="compositionally biased region" description="Basic and acidic residues" evidence="1">
    <location>
        <begin position="198"/>
        <end position="216"/>
    </location>
</feature>
<organism evidence="3 4">
    <name type="scientific">Hohenbuehelia grisea</name>
    <dbReference type="NCBI Taxonomy" id="104357"/>
    <lineage>
        <taxon>Eukaryota</taxon>
        <taxon>Fungi</taxon>
        <taxon>Dikarya</taxon>
        <taxon>Basidiomycota</taxon>
        <taxon>Agaricomycotina</taxon>
        <taxon>Agaricomycetes</taxon>
        <taxon>Agaricomycetidae</taxon>
        <taxon>Agaricales</taxon>
        <taxon>Pleurotineae</taxon>
        <taxon>Pleurotaceae</taxon>
        <taxon>Hohenbuehelia</taxon>
    </lineage>
</organism>
<protein>
    <submittedName>
        <fullName evidence="3">Uncharacterized protein</fullName>
    </submittedName>
</protein>
<gene>
    <name evidence="3" type="ORF">HGRIS_010641</name>
</gene>
<dbReference type="Proteomes" id="UP001556367">
    <property type="component" value="Unassembled WGS sequence"/>
</dbReference>
<comment type="caution">
    <text evidence="3">The sequence shown here is derived from an EMBL/GenBank/DDBJ whole genome shotgun (WGS) entry which is preliminary data.</text>
</comment>
<reference evidence="4" key="1">
    <citation type="submission" date="2024-06" db="EMBL/GenBank/DDBJ databases">
        <title>Multi-omics analyses provide insights into the biosynthesis of the anticancer antibiotic pleurotin in Hohenbuehelia grisea.</title>
        <authorList>
            <person name="Weaver J.A."/>
            <person name="Alberti F."/>
        </authorList>
    </citation>
    <scope>NUCLEOTIDE SEQUENCE [LARGE SCALE GENOMIC DNA]</scope>
    <source>
        <strain evidence="4">T-177</strain>
    </source>
</reference>
<proteinExistence type="predicted"/>
<sequence length="216" mass="23916">MKIVLLLVVLFAFIAAGFASPAELPKLPKGNQNKGKDKGKDKGKSPPPVMTLKQKVDEQWAAMKTHVLEGDKHGNEDAGRHTLSSWQAKNKDEGWCHKQTHICVFRMTSPTPKTVWDDRSGKFTKADIESMCKKVIADAYGRTGKKPNRDQAYIVKTKNGHHICTQFQVAGHGSCYPTALNDLSDMSEGADCTGMSHGRIDKQVPEKSREVISKKK</sequence>
<feature type="chain" id="PRO_5046539923" evidence="2">
    <location>
        <begin position="20"/>
        <end position="216"/>
    </location>
</feature>
<name>A0ABR3IXJ7_9AGAR</name>
<evidence type="ECO:0000313" key="4">
    <source>
        <dbReference type="Proteomes" id="UP001556367"/>
    </source>
</evidence>
<feature type="compositionally biased region" description="Basic and acidic residues" evidence="1">
    <location>
        <begin position="34"/>
        <end position="44"/>
    </location>
</feature>